<evidence type="ECO:0000313" key="2">
    <source>
        <dbReference type="Proteomes" id="UP000717996"/>
    </source>
</evidence>
<protein>
    <submittedName>
        <fullName evidence="1">Uncharacterized protein</fullName>
    </submittedName>
</protein>
<accession>A0A9P6XLE5</accession>
<dbReference type="EMBL" id="JAANIT010013638">
    <property type="protein sequence ID" value="KAG1521855.1"/>
    <property type="molecule type" value="Genomic_DNA"/>
</dbReference>
<reference evidence="1" key="1">
    <citation type="journal article" date="2020" name="Microb. Genom.">
        <title>Genetic diversity of clinical and environmental Mucorales isolates obtained from an investigation of mucormycosis cases among solid organ transplant recipients.</title>
        <authorList>
            <person name="Nguyen M.H."/>
            <person name="Kaul D."/>
            <person name="Muto C."/>
            <person name="Cheng S.J."/>
            <person name="Richter R.A."/>
            <person name="Bruno V.M."/>
            <person name="Liu G."/>
            <person name="Beyhan S."/>
            <person name="Sundermann A.J."/>
            <person name="Mounaud S."/>
            <person name="Pasculle A.W."/>
            <person name="Nierman W.C."/>
            <person name="Driscoll E."/>
            <person name="Cumbie R."/>
            <person name="Clancy C.J."/>
            <person name="Dupont C.L."/>
        </authorList>
    </citation>
    <scope>NUCLEOTIDE SEQUENCE</scope>
    <source>
        <strain evidence="1">GL16</strain>
    </source>
</reference>
<dbReference type="Proteomes" id="UP000717996">
    <property type="component" value="Unassembled WGS sequence"/>
</dbReference>
<gene>
    <name evidence="1" type="ORF">G6F51_014650</name>
</gene>
<comment type="caution">
    <text evidence="1">The sequence shown here is derived from an EMBL/GenBank/DDBJ whole genome shotgun (WGS) entry which is preliminary data.</text>
</comment>
<name>A0A9P6XLE5_RHIOR</name>
<evidence type="ECO:0000313" key="1">
    <source>
        <dbReference type="EMBL" id="KAG1521855.1"/>
    </source>
</evidence>
<dbReference type="AlphaFoldDB" id="A0A9P6XLE5"/>
<sequence length="94" mass="10600">METNAADDAKTKINIDHNKLLNGNKVDLRKRDLIFDPLVRDNDVSVADDAKTKVNIDHNKVADGNTFGLRKRNIFDAPVLDDTSELSRVPEELR</sequence>
<organism evidence="1 2">
    <name type="scientific">Rhizopus oryzae</name>
    <name type="common">Mucormycosis agent</name>
    <name type="synonym">Rhizopus arrhizus var. delemar</name>
    <dbReference type="NCBI Taxonomy" id="64495"/>
    <lineage>
        <taxon>Eukaryota</taxon>
        <taxon>Fungi</taxon>
        <taxon>Fungi incertae sedis</taxon>
        <taxon>Mucoromycota</taxon>
        <taxon>Mucoromycotina</taxon>
        <taxon>Mucoromycetes</taxon>
        <taxon>Mucorales</taxon>
        <taxon>Mucorineae</taxon>
        <taxon>Rhizopodaceae</taxon>
        <taxon>Rhizopus</taxon>
    </lineage>
</organism>
<proteinExistence type="predicted"/>